<name>A0ABW7MP71_9FLAO</name>
<dbReference type="RefSeq" id="WP_395437862.1">
    <property type="nucleotide sequence ID" value="NZ_JBAWKC010000002.1"/>
</dbReference>
<dbReference type="PROSITE" id="PS51257">
    <property type="entry name" value="PROKAR_LIPOPROTEIN"/>
    <property type="match status" value="1"/>
</dbReference>
<evidence type="ECO:0000313" key="3">
    <source>
        <dbReference type="EMBL" id="MFH6768611.1"/>
    </source>
</evidence>
<feature type="domain" description="BD-FAE-like" evidence="2">
    <location>
        <begin position="67"/>
        <end position="256"/>
    </location>
</feature>
<keyword evidence="1 3" id="KW-0378">Hydrolase</keyword>
<organism evidence="3 4">
    <name type="scientific">Gaetbulibacter aquiaggeris</name>
    <dbReference type="NCBI Taxonomy" id="1735373"/>
    <lineage>
        <taxon>Bacteria</taxon>
        <taxon>Pseudomonadati</taxon>
        <taxon>Bacteroidota</taxon>
        <taxon>Flavobacteriia</taxon>
        <taxon>Flavobacteriales</taxon>
        <taxon>Flavobacteriaceae</taxon>
        <taxon>Gaetbulibacter</taxon>
    </lineage>
</organism>
<dbReference type="PANTHER" id="PTHR48081:SF6">
    <property type="entry name" value="PEPTIDASE S9 PROLYL OLIGOPEPTIDASE CATALYTIC DOMAIN-CONTAINING PROTEIN"/>
    <property type="match status" value="1"/>
</dbReference>
<protein>
    <submittedName>
        <fullName evidence="3">Alpha/beta hydrolase</fullName>
    </submittedName>
</protein>
<dbReference type="PANTHER" id="PTHR48081">
    <property type="entry name" value="AB HYDROLASE SUPERFAMILY PROTEIN C4A8.06C"/>
    <property type="match status" value="1"/>
</dbReference>
<dbReference type="Pfam" id="PF20434">
    <property type="entry name" value="BD-FAE"/>
    <property type="match status" value="1"/>
</dbReference>
<comment type="caution">
    <text evidence="3">The sequence shown here is derived from an EMBL/GenBank/DDBJ whole genome shotgun (WGS) entry which is preliminary data.</text>
</comment>
<evidence type="ECO:0000313" key="4">
    <source>
        <dbReference type="Proteomes" id="UP001610104"/>
    </source>
</evidence>
<dbReference type="GO" id="GO:0016787">
    <property type="term" value="F:hydrolase activity"/>
    <property type="evidence" value="ECO:0007669"/>
    <property type="project" value="UniProtKB-KW"/>
</dbReference>
<dbReference type="InterPro" id="IPR050300">
    <property type="entry name" value="GDXG_lipolytic_enzyme"/>
</dbReference>
<dbReference type="InterPro" id="IPR029058">
    <property type="entry name" value="AB_hydrolase_fold"/>
</dbReference>
<keyword evidence="4" id="KW-1185">Reference proteome</keyword>
<dbReference type="InterPro" id="IPR049492">
    <property type="entry name" value="BD-FAE-like_dom"/>
</dbReference>
<sequence>MKKKHINNFIKAILIFMGSIGCLHAQNEEMQLWSSEIPGSIKADDYNEIYNENLDQLRKVINPTLTLFLPEKPNGTSIVICPGGGYAYLAINKEGFKVAEWLNTLGITAFVLKYRLPSDDIMQDKSVGPLQDAQESIRFIRRHAEKWQLNPDKIGIIGFSAGGHVASTLSTHYNDTVYKVSDSISAKPNFSILAYPVISMETEIAHKGSRNNLLGVSPSNELIAHFSNEKHIDSNTPATFLVHANDDKGVPVENSIHYFLGLKKHNVLSEIHLYQNGGHGFGLGNKGTSQNWTNQCEEWLYNNNYANQKE</sequence>
<proteinExistence type="predicted"/>
<gene>
    <name evidence="3" type="ORF">V8G56_07690</name>
</gene>
<dbReference type="EMBL" id="JBAWKC010000002">
    <property type="protein sequence ID" value="MFH6768611.1"/>
    <property type="molecule type" value="Genomic_DNA"/>
</dbReference>
<evidence type="ECO:0000256" key="1">
    <source>
        <dbReference type="ARBA" id="ARBA00022801"/>
    </source>
</evidence>
<reference evidence="3 4" key="1">
    <citation type="submission" date="2024-02" db="EMBL/GenBank/DDBJ databases">
        <title>A Gaetbulibacter species isolated from tidal flats and genomic insights of their niches.</title>
        <authorList>
            <person name="Ye Y."/>
        </authorList>
    </citation>
    <scope>NUCLEOTIDE SEQUENCE [LARGE SCALE GENOMIC DNA]</scope>
    <source>
        <strain evidence="3 4">KEM-8</strain>
    </source>
</reference>
<dbReference type="Proteomes" id="UP001610104">
    <property type="component" value="Unassembled WGS sequence"/>
</dbReference>
<evidence type="ECO:0000259" key="2">
    <source>
        <dbReference type="Pfam" id="PF20434"/>
    </source>
</evidence>
<dbReference type="Gene3D" id="3.40.50.1820">
    <property type="entry name" value="alpha/beta hydrolase"/>
    <property type="match status" value="1"/>
</dbReference>
<dbReference type="SUPFAM" id="SSF53474">
    <property type="entry name" value="alpha/beta-Hydrolases"/>
    <property type="match status" value="1"/>
</dbReference>
<accession>A0ABW7MP71</accession>